<accession>A0AB35IQ09</accession>
<proteinExistence type="predicted"/>
<protein>
    <submittedName>
        <fullName evidence="4">Helix-turn-helix transcriptional regulator</fullName>
    </submittedName>
</protein>
<dbReference type="PROSITE" id="PS50943">
    <property type="entry name" value="HTH_CROC1"/>
    <property type="match status" value="1"/>
</dbReference>
<evidence type="ECO:0000256" key="1">
    <source>
        <dbReference type="ARBA" id="ARBA00023125"/>
    </source>
</evidence>
<evidence type="ECO:0000313" key="5">
    <source>
        <dbReference type="Proteomes" id="UP001211987"/>
    </source>
</evidence>
<dbReference type="InterPro" id="IPR010982">
    <property type="entry name" value="Lambda_DNA-bd_dom_sf"/>
</dbReference>
<feature type="compositionally biased region" description="Polar residues" evidence="2">
    <location>
        <begin position="12"/>
        <end position="22"/>
    </location>
</feature>
<name>A0AB35IQ09_9FIRM</name>
<dbReference type="Pfam" id="PF01381">
    <property type="entry name" value="HTH_3"/>
    <property type="match status" value="1"/>
</dbReference>
<evidence type="ECO:0000313" key="4">
    <source>
        <dbReference type="EMBL" id="MDB7084905.1"/>
    </source>
</evidence>
<dbReference type="InterPro" id="IPR001387">
    <property type="entry name" value="Cro/C1-type_HTH"/>
</dbReference>
<dbReference type="CDD" id="cd00093">
    <property type="entry name" value="HTH_XRE"/>
    <property type="match status" value="1"/>
</dbReference>
<dbReference type="Gene3D" id="1.10.260.40">
    <property type="entry name" value="lambda repressor-like DNA-binding domains"/>
    <property type="match status" value="1"/>
</dbReference>
<dbReference type="PANTHER" id="PTHR46797">
    <property type="entry name" value="HTH-TYPE TRANSCRIPTIONAL REGULATOR"/>
    <property type="match status" value="1"/>
</dbReference>
<evidence type="ECO:0000256" key="2">
    <source>
        <dbReference type="SAM" id="MobiDB-lite"/>
    </source>
</evidence>
<gene>
    <name evidence="4" type="ORF">PM738_13935</name>
</gene>
<dbReference type="EMBL" id="JAQLKE010000027">
    <property type="protein sequence ID" value="MDB7084905.1"/>
    <property type="molecule type" value="Genomic_DNA"/>
</dbReference>
<feature type="compositionally biased region" description="Basic and acidic residues" evidence="2">
    <location>
        <begin position="1"/>
        <end position="11"/>
    </location>
</feature>
<dbReference type="InterPro" id="IPR050807">
    <property type="entry name" value="TransReg_Diox_bact_type"/>
</dbReference>
<dbReference type="GO" id="GO:0003677">
    <property type="term" value="F:DNA binding"/>
    <property type="evidence" value="ECO:0007669"/>
    <property type="project" value="UniProtKB-KW"/>
</dbReference>
<evidence type="ECO:0000259" key="3">
    <source>
        <dbReference type="PROSITE" id="PS50943"/>
    </source>
</evidence>
<dbReference type="AlphaFoldDB" id="A0AB35IQ09"/>
<dbReference type="GO" id="GO:0005829">
    <property type="term" value="C:cytosol"/>
    <property type="evidence" value="ECO:0007669"/>
    <property type="project" value="TreeGrafter"/>
</dbReference>
<keyword evidence="1" id="KW-0238">DNA-binding</keyword>
<dbReference type="PANTHER" id="PTHR46797:SF1">
    <property type="entry name" value="METHYLPHOSPHONATE SYNTHASE"/>
    <property type="match status" value="1"/>
</dbReference>
<reference evidence="4" key="1">
    <citation type="submission" date="2023-01" db="EMBL/GenBank/DDBJ databases">
        <title>Human gut microbiome strain richness.</title>
        <authorList>
            <person name="Chen-Liaw A."/>
        </authorList>
    </citation>
    <scope>NUCLEOTIDE SEQUENCE</scope>
    <source>
        <strain evidence="4">1001217st2_G6_1001217B_191108</strain>
    </source>
</reference>
<feature type="region of interest" description="Disordered" evidence="2">
    <location>
        <begin position="1"/>
        <end position="22"/>
    </location>
</feature>
<dbReference type="SUPFAM" id="SSF47413">
    <property type="entry name" value="lambda repressor-like DNA-binding domains"/>
    <property type="match status" value="1"/>
</dbReference>
<dbReference type="GO" id="GO:0003700">
    <property type="term" value="F:DNA-binding transcription factor activity"/>
    <property type="evidence" value="ECO:0007669"/>
    <property type="project" value="TreeGrafter"/>
</dbReference>
<organism evidence="4 5">
    <name type="scientific">Thomasclavelia ramosa</name>
    <dbReference type="NCBI Taxonomy" id="1547"/>
    <lineage>
        <taxon>Bacteria</taxon>
        <taxon>Bacillati</taxon>
        <taxon>Bacillota</taxon>
        <taxon>Erysipelotrichia</taxon>
        <taxon>Erysipelotrichales</taxon>
        <taxon>Coprobacillaceae</taxon>
        <taxon>Thomasclavelia</taxon>
    </lineage>
</organism>
<sequence>MNKIRELREKQNMTQQELSNKSGISRSYISQLENNSHLIVKSSTMVAIAKALKKPVSAIFFK</sequence>
<dbReference type="RefSeq" id="WP_272019076.1">
    <property type="nucleotide sequence ID" value="NZ_JAQLKE010000027.1"/>
</dbReference>
<feature type="domain" description="HTH cro/C1-type" evidence="3">
    <location>
        <begin position="4"/>
        <end position="59"/>
    </location>
</feature>
<comment type="caution">
    <text evidence="4">The sequence shown here is derived from an EMBL/GenBank/DDBJ whole genome shotgun (WGS) entry which is preliminary data.</text>
</comment>
<dbReference type="SMART" id="SM00530">
    <property type="entry name" value="HTH_XRE"/>
    <property type="match status" value="1"/>
</dbReference>
<dbReference type="Proteomes" id="UP001211987">
    <property type="component" value="Unassembled WGS sequence"/>
</dbReference>